<proteinExistence type="predicted"/>
<dbReference type="KEGG" id="rub:GBA63_05535"/>
<keyword evidence="2" id="KW-0521">NADP</keyword>
<evidence type="ECO:0000313" key="5">
    <source>
        <dbReference type="EMBL" id="QIN82168.1"/>
    </source>
</evidence>
<evidence type="ECO:0000256" key="2">
    <source>
        <dbReference type="ARBA" id="ARBA00022857"/>
    </source>
</evidence>
<dbReference type="InterPro" id="IPR002734">
    <property type="entry name" value="RibDG_C"/>
</dbReference>
<evidence type="ECO:0000256" key="3">
    <source>
        <dbReference type="ARBA" id="ARBA00023002"/>
    </source>
</evidence>
<dbReference type="GO" id="GO:0009231">
    <property type="term" value="P:riboflavin biosynthetic process"/>
    <property type="evidence" value="ECO:0007669"/>
    <property type="project" value="UniProtKB-UniPathway"/>
</dbReference>
<name>A0A6G8Q6W5_9ACTN</name>
<dbReference type="Proteomes" id="UP000501452">
    <property type="component" value="Chromosome"/>
</dbReference>
<evidence type="ECO:0000313" key="6">
    <source>
        <dbReference type="Proteomes" id="UP000501452"/>
    </source>
</evidence>
<feature type="domain" description="Bacterial bifunctional deaminase-reductase C-terminal" evidence="4">
    <location>
        <begin position="4"/>
        <end position="211"/>
    </location>
</feature>
<dbReference type="InterPro" id="IPR011549">
    <property type="entry name" value="RibD_C"/>
</dbReference>
<sequence>MERPAITVSYAQTLDGRLATLDGSSQWISAPDSLCFSHELRASHDAVMVGVGTVIRDDPRLTVRLARGENPLRIVVDSSLRTPTSAAVLAGGAAKGTVLAVTGRAAVARCGEAESLGATVLRLPPGPGGGVDLGALLRRLDGLGVRSVMVEGGATLITALLREELVDRLAVCVAPKILGAGIEAVGDLGIRDLARSISLTDVTFTPRGGDLLLDGRVEYPADRDEVSRAG</sequence>
<dbReference type="PANTHER" id="PTHR38011:SF7">
    <property type="entry name" value="2,5-DIAMINO-6-RIBOSYLAMINO-4(3H)-PYRIMIDINONE 5'-PHOSPHATE REDUCTASE"/>
    <property type="match status" value="1"/>
</dbReference>
<evidence type="ECO:0000259" key="4">
    <source>
        <dbReference type="Pfam" id="PF01872"/>
    </source>
</evidence>
<reference evidence="5 6" key="1">
    <citation type="submission" date="2019-10" db="EMBL/GenBank/DDBJ databases">
        <title>Rubrobacter sp nov SCSIO 52090 isolated from a deep-sea sediment in the South China Sea.</title>
        <authorList>
            <person name="Chen R.W."/>
        </authorList>
    </citation>
    <scope>NUCLEOTIDE SEQUENCE [LARGE SCALE GENOMIC DNA]</scope>
    <source>
        <strain evidence="5 6">SCSIO 52909</strain>
    </source>
</reference>
<dbReference type="UniPathway" id="UPA00275"/>
<organism evidence="5 6">
    <name type="scientific">Rubrobacter tropicus</name>
    <dbReference type="NCBI Taxonomy" id="2653851"/>
    <lineage>
        <taxon>Bacteria</taxon>
        <taxon>Bacillati</taxon>
        <taxon>Actinomycetota</taxon>
        <taxon>Rubrobacteria</taxon>
        <taxon>Rubrobacterales</taxon>
        <taxon>Rubrobacteraceae</taxon>
        <taxon>Rubrobacter</taxon>
    </lineage>
</organism>
<dbReference type="Gene3D" id="3.40.430.10">
    <property type="entry name" value="Dihydrofolate Reductase, subunit A"/>
    <property type="match status" value="1"/>
</dbReference>
<dbReference type="EMBL" id="CP045119">
    <property type="protein sequence ID" value="QIN82168.1"/>
    <property type="molecule type" value="Genomic_DNA"/>
</dbReference>
<comment type="pathway">
    <text evidence="1">Cofactor biosynthesis; riboflavin biosynthesis.</text>
</comment>
<gene>
    <name evidence="5" type="ORF">GBA63_05535</name>
</gene>
<dbReference type="GO" id="GO:0050661">
    <property type="term" value="F:NADP binding"/>
    <property type="evidence" value="ECO:0007669"/>
    <property type="project" value="InterPro"/>
</dbReference>
<dbReference type="InterPro" id="IPR024072">
    <property type="entry name" value="DHFR-like_dom_sf"/>
</dbReference>
<dbReference type="Pfam" id="PF01872">
    <property type="entry name" value="RibD_C"/>
    <property type="match status" value="1"/>
</dbReference>
<keyword evidence="3" id="KW-0560">Oxidoreductase</keyword>
<dbReference type="NCBIfam" id="TIGR00227">
    <property type="entry name" value="ribD_Cterm"/>
    <property type="match status" value="1"/>
</dbReference>
<dbReference type="PANTHER" id="PTHR38011">
    <property type="entry name" value="DIHYDROFOLATE REDUCTASE FAMILY PROTEIN (AFU_ORTHOLOGUE AFUA_8G06820)"/>
    <property type="match status" value="1"/>
</dbReference>
<dbReference type="AlphaFoldDB" id="A0A6G8Q6W5"/>
<dbReference type="SUPFAM" id="SSF53597">
    <property type="entry name" value="Dihydrofolate reductase-like"/>
    <property type="match status" value="1"/>
</dbReference>
<evidence type="ECO:0000256" key="1">
    <source>
        <dbReference type="ARBA" id="ARBA00005104"/>
    </source>
</evidence>
<dbReference type="GO" id="GO:0008703">
    <property type="term" value="F:5-amino-6-(5-phosphoribosylamino)uracil reductase activity"/>
    <property type="evidence" value="ECO:0007669"/>
    <property type="project" value="InterPro"/>
</dbReference>
<protein>
    <submittedName>
        <fullName evidence="5">5-amino-6-(5-phosphoribosylamino)uracil reductase</fullName>
    </submittedName>
</protein>
<dbReference type="InterPro" id="IPR050765">
    <property type="entry name" value="Riboflavin_Biosynth_HTPR"/>
</dbReference>
<keyword evidence="6" id="KW-1185">Reference proteome</keyword>
<accession>A0A6G8Q6W5</accession>